<dbReference type="EMBL" id="JXMS01000005">
    <property type="protein sequence ID" value="OBQ55192.1"/>
    <property type="molecule type" value="Genomic_DNA"/>
</dbReference>
<evidence type="ECO:0000313" key="9">
    <source>
        <dbReference type="EMBL" id="OBQ55192.1"/>
    </source>
</evidence>
<protein>
    <recommendedName>
        <fullName evidence="6">DNA 3'-5' helicase II</fullName>
    </recommendedName>
</protein>
<evidence type="ECO:0000256" key="4">
    <source>
        <dbReference type="ARBA" id="ARBA00022840"/>
    </source>
</evidence>
<dbReference type="OrthoDB" id="384988at2"/>
<dbReference type="GO" id="GO:0043138">
    <property type="term" value="F:3'-5' DNA helicase activity"/>
    <property type="evidence" value="ECO:0007669"/>
    <property type="project" value="TreeGrafter"/>
</dbReference>
<dbReference type="Pfam" id="PF00580">
    <property type="entry name" value="UvrD-helicase"/>
    <property type="match status" value="1"/>
</dbReference>
<dbReference type="InterPro" id="IPR014016">
    <property type="entry name" value="UvrD-like_ATP-bd"/>
</dbReference>
<evidence type="ECO:0000256" key="7">
    <source>
        <dbReference type="PROSITE-ProRule" id="PRU00560"/>
    </source>
</evidence>
<dbReference type="PANTHER" id="PTHR11070:SF2">
    <property type="entry name" value="ATP-DEPENDENT DNA HELICASE SRS2"/>
    <property type="match status" value="1"/>
</dbReference>
<feature type="domain" description="UvrD-like helicase ATP-binding" evidence="8">
    <location>
        <begin position="20"/>
        <end position="329"/>
    </location>
</feature>
<organism evidence="9 10">
    <name type="scientific">Halodesulfovibrio spirochaetisodalis</name>
    <dbReference type="NCBI Taxonomy" id="1560234"/>
    <lineage>
        <taxon>Bacteria</taxon>
        <taxon>Pseudomonadati</taxon>
        <taxon>Thermodesulfobacteriota</taxon>
        <taxon>Desulfovibrionia</taxon>
        <taxon>Desulfovibrionales</taxon>
        <taxon>Desulfovibrionaceae</taxon>
        <taxon>Halodesulfovibrio</taxon>
    </lineage>
</organism>
<dbReference type="GO" id="GO:0005524">
    <property type="term" value="F:ATP binding"/>
    <property type="evidence" value="ECO:0007669"/>
    <property type="project" value="UniProtKB-UniRule"/>
</dbReference>
<dbReference type="AlphaFoldDB" id="A0A1B7XI42"/>
<dbReference type="InterPro" id="IPR027417">
    <property type="entry name" value="P-loop_NTPase"/>
</dbReference>
<accession>A0A1B7XI42</accession>
<gene>
    <name evidence="9" type="ORF">SP90_04285</name>
</gene>
<dbReference type="InterPro" id="IPR000212">
    <property type="entry name" value="DNA_helicase_UvrD/REP"/>
</dbReference>
<dbReference type="RefSeq" id="WP_066852953.1">
    <property type="nucleotide sequence ID" value="NZ_JXMS01000005.1"/>
</dbReference>
<dbReference type="GO" id="GO:0000725">
    <property type="term" value="P:recombinational repair"/>
    <property type="evidence" value="ECO:0007669"/>
    <property type="project" value="TreeGrafter"/>
</dbReference>
<name>A0A1B7XI42_9BACT</name>
<dbReference type="InterPro" id="IPR013986">
    <property type="entry name" value="DExx_box_DNA_helicase_dom_sf"/>
</dbReference>
<dbReference type="GO" id="GO:0003677">
    <property type="term" value="F:DNA binding"/>
    <property type="evidence" value="ECO:0007669"/>
    <property type="project" value="UniProtKB-KW"/>
</dbReference>
<evidence type="ECO:0000256" key="2">
    <source>
        <dbReference type="ARBA" id="ARBA00022801"/>
    </source>
</evidence>
<sequence>MIRIEDSDINYAEKKLLPEECTFDDERRQFIRSMSSCDVVACPGSGKTTALLAKLIILQRKMPFQSGGGICVLTHTNVAIDEVKNRLGAAAGSLMAYPNFFGTIQAFTNRFLGTPCFREVYGMRPSIIDTSRYLQQLAKECRASSVSGWLYQKLRTGHYADLDELLAGVRYDPCSKQADLSKLRLKDATRPTHKKITACCQHTVESGVISYEQAYVLAQHYIKQHPCISELISKRFRYVLIDEMQDTDEKQLALLDTLFSDNTNVVLQRVGDPNQAIFNSVKGGEMTWMPRKETLSFSNSMRFGDNIANPLTSVRLRNDIPLSGNPEISSKAPYLITYDDSNVENVVEAFGQLVQNVLLDDPTIIERINSPVIKAVGWVGKVKKGVSIPSYHPTFKRVSKKESEYFNFYSYFIAYEGEYCNSANPKAFNELFWAGFFQGTKDFFRKQNCKTPKQAEKWIKAQSLKSWKKIRQYISKAVLKLTSGVELLEVYQSMVSSLGADIFCKSHFFRGELPVFFTDTASDPNCKFDPECNEFSCSTALNISVGTVHSVKGETHTATLLMESKNDRKHDSEYLIDFLKGSAPQKAFGVYQKACLKIAHVAMSRPTHLFAMACHVDRIKGHEVGLKKNNWQLISANELLGIE</sequence>
<dbReference type="SUPFAM" id="SSF52540">
    <property type="entry name" value="P-loop containing nucleoside triphosphate hydrolases"/>
    <property type="match status" value="1"/>
</dbReference>
<dbReference type="Gene3D" id="3.40.50.300">
    <property type="entry name" value="P-loop containing nucleotide triphosphate hydrolases"/>
    <property type="match status" value="1"/>
</dbReference>
<keyword evidence="4 7" id="KW-0067">ATP-binding</keyword>
<evidence type="ECO:0000256" key="3">
    <source>
        <dbReference type="ARBA" id="ARBA00022806"/>
    </source>
</evidence>
<dbReference type="STRING" id="1560234.SP90_04285"/>
<dbReference type="PROSITE" id="PS51198">
    <property type="entry name" value="UVRD_HELICASE_ATP_BIND"/>
    <property type="match status" value="1"/>
</dbReference>
<keyword evidence="2 7" id="KW-0378">Hydrolase</keyword>
<evidence type="ECO:0000256" key="6">
    <source>
        <dbReference type="ARBA" id="ARBA00034923"/>
    </source>
</evidence>
<proteinExistence type="predicted"/>
<keyword evidence="5" id="KW-0238">DNA-binding</keyword>
<feature type="binding site" evidence="7">
    <location>
        <begin position="41"/>
        <end position="48"/>
    </location>
    <ligand>
        <name>ATP</name>
        <dbReference type="ChEBI" id="CHEBI:30616"/>
    </ligand>
</feature>
<dbReference type="PANTHER" id="PTHR11070">
    <property type="entry name" value="UVRD / RECB / PCRA DNA HELICASE FAMILY MEMBER"/>
    <property type="match status" value="1"/>
</dbReference>
<evidence type="ECO:0000256" key="1">
    <source>
        <dbReference type="ARBA" id="ARBA00022741"/>
    </source>
</evidence>
<dbReference type="Gene3D" id="1.10.10.160">
    <property type="match status" value="1"/>
</dbReference>
<evidence type="ECO:0000259" key="8">
    <source>
        <dbReference type="PROSITE" id="PS51198"/>
    </source>
</evidence>
<dbReference type="Proteomes" id="UP000091979">
    <property type="component" value="Unassembled WGS sequence"/>
</dbReference>
<keyword evidence="10" id="KW-1185">Reference proteome</keyword>
<comment type="caution">
    <text evidence="9">The sequence shown here is derived from an EMBL/GenBank/DDBJ whole genome shotgun (WGS) entry which is preliminary data.</text>
</comment>
<reference evidence="9 10" key="1">
    <citation type="submission" date="2015-01" db="EMBL/GenBank/DDBJ databases">
        <title>Desulfovibrio sp. JC271 draft genome sequence.</title>
        <authorList>
            <person name="Shivani Y."/>
            <person name="Subhash Y."/>
            <person name="Sasikala C."/>
            <person name="Ramana C.V."/>
        </authorList>
    </citation>
    <scope>NUCLEOTIDE SEQUENCE [LARGE SCALE GENOMIC DNA]</scope>
    <source>
        <strain evidence="9 10">JC271</strain>
    </source>
</reference>
<dbReference type="GO" id="GO:0016787">
    <property type="term" value="F:hydrolase activity"/>
    <property type="evidence" value="ECO:0007669"/>
    <property type="project" value="UniProtKB-UniRule"/>
</dbReference>
<evidence type="ECO:0000313" key="10">
    <source>
        <dbReference type="Proteomes" id="UP000091979"/>
    </source>
</evidence>
<dbReference type="PATRIC" id="fig|1560234.3.peg.2806"/>
<keyword evidence="3 7" id="KW-0347">Helicase</keyword>
<keyword evidence="1 7" id="KW-0547">Nucleotide-binding</keyword>
<evidence type="ECO:0000256" key="5">
    <source>
        <dbReference type="ARBA" id="ARBA00023125"/>
    </source>
</evidence>